<keyword evidence="2" id="KW-0175">Coiled coil</keyword>
<dbReference type="EMBL" id="PJAI02000011">
    <property type="protein sequence ID" value="TYK65364.1"/>
    <property type="molecule type" value="Genomic_DNA"/>
</dbReference>
<keyword evidence="3" id="KW-0812">Transmembrane</keyword>
<reference evidence="5 6" key="1">
    <citation type="submission" date="2019-08" db="EMBL/GenBank/DDBJ databases">
        <title>Microbe sample from Colwellia echini.</title>
        <authorList>
            <person name="Christiansen L."/>
            <person name="Pathiraja D."/>
            <person name="Schultz-Johansen M."/>
            <person name="Choi I.-G."/>
            <person name="Stougaard P."/>
        </authorList>
    </citation>
    <scope>NUCLEOTIDE SEQUENCE [LARGE SCALE GENOMIC DNA]</scope>
    <source>
        <strain evidence="5 6">A3</strain>
    </source>
</reference>
<sequence length="408" mass="44112">MVTKKQIILPLVILIIGAAAMVGFTSLKKPPAEKPLEDNRPIVEVSEVSITPLVLEVKSHGVVNAKYETELVAQVSGEVVELSDAFLRGSFIKKNQLLARIDPNDYQAALIEAQAAMATARAALETEVAQGKVAEREWQKITTSSPTELSLRKPQLAQELARVKAAQAAVLRAKRNLERTEIRAPYDAMINSRNIGLGTFVAMGTKIGHLLATDTAEVRLPVADNQLEFLANQGVNSKVILLGNFAGKETQWNATISRSEGVIDNKSRMSYLVAEFDDPYLLSATKTASNVQSPLRFGSYVNAKIIGYTLPQATMVPRYLVNNGKIAILAGDSSLHYAAIDIVREQDSNVIVSKGLADGDRLIISALDYPVDGMKLKLSDEIIATAEVTDADTDNKQAAITAVQDSGE</sequence>
<proteinExistence type="inferred from homology"/>
<dbReference type="Gene3D" id="2.40.30.170">
    <property type="match status" value="1"/>
</dbReference>
<protein>
    <submittedName>
        <fullName evidence="5">Efflux RND transporter periplasmic adaptor subunit</fullName>
    </submittedName>
</protein>
<dbReference type="PANTHER" id="PTHR30469:SF12">
    <property type="entry name" value="MULTIDRUG RESISTANCE PROTEIN MDTA"/>
    <property type="match status" value="1"/>
</dbReference>
<evidence type="ECO:0000259" key="4">
    <source>
        <dbReference type="Pfam" id="PF25917"/>
    </source>
</evidence>
<accession>A0ABY3MW83</accession>
<organism evidence="5 6">
    <name type="scientific">Colwellia echini</name>
    <dbReference type="NCBI Taxonomy" id="1982103"/>
    <lineage>
        <taxon>Bacteria</taxon>
        <taxon>Pseudomonadati</taxon>
        <taxon>Pseudomonadota</taxon>
        <taxon>Gammaproteobacteria</taxon>
        <taxon>Alteromonadales</taxon>
        <taxon>Colwelliaceae</taxon>
        <taxon>Colwellia</taxon>
    </lineage>
</organism>
<evidence type="ECO:0000313" key="6">
    <source>
        <dbReference type="Proteomes" id="UP000815846"/>
    </source>
</evidence>
<dbReference type="Gene3D" id="1.10.287.470">
    <property type="entry name" value="Helix hairpin bin"/>
    <property type="match status" value="1"/>
</dbReference>
<name>A0ABY3MW83_9GAMM</name>
<dbReference type="InterPro" id="IPR006143">
    <property type="entry name" value="RND_pump_MFP"/>
</dbReference>
<dbReference type="SUPFAM" id="SSF111369">
    <property type="entry name" value="HlyD-like secretion proteins"/>
    <property type="match status" value="1"/>
</dbReference>
<evidence type="ECO:0000256" key="3">
    <source>
        <dbReference type="SAM" id="Phobius"/>
    </source>
</evidence>
<feature type="transmembrane region" description="Helical" evidence="3">
    <location>
        <begin position="7"/>
        <end position="27"/>
    </location>
</feature>
<comment type="caution">
    <text evidence="5">The sequence shown here is derived from an EMBL/GenBank/DDBJ whole genome shotgun (WGS) entry which is preliminary data.</text>
</comment>
<dbReference type="Proteomes" id="UP000815846">
    <property type="component" value="Unassembled WGS sequence"/>
</dbReference>
<evidence type="ECO:0000256" key="2">
    <source>
        <dbReference type="SAM" id="Coils"/>
    </source>
</evidence>
<dbReference type="Gene3D" id="2.40.50.100">
    <property type="match status" value="1"/>
</dbReference>
<dbReference type="PANTHER" id="PTHR30469">
    <property type="entry name" value="MULTIDRUG RESISTANCE PROTEIN MDTA"/>
    <property type="match status" value="1"/>
</dbReference>
<evidence type="ECO:0000313" key="5">
    <source>
        <dbReference type="EMBL" id="TYK65364.1"/>
    </source>
</evidence>
<keyword evidence="3" id="KW-1133">Transmembrane helix</keyword>
<keyword evidence="6" id="KW-1185">Reference proteome</keyword>
<comment type="similarity">
    <text evidence="1">Belongs to the membrane fusion protein (MFP) (TC 8.A.1) family.</text>
</comment>
<feature type="domain" description="Multidrug resistance protein MdtA-like barrel-sandwich hybrid" evidence="4">
    <location>
        <begin position="70"/>
        <end position="207"/>
    </location>
</feature>
<dbReference type="NCBIfam" id="TIGR01730">
    <property type="entry name" value="RND_mfp"/>
    <property type="match status" value="1"/>
</dbReference>
<gene>
    <name evidence="5" type="ORF">CWS31_010890</name>
</gene>
<dbReference type="Pfam" id="PF25917">
    <property type="entry name" value="BSH_RND"/>
    <property type="match status" value="1"/>
</dbReference>
<evidence type="ECO:0000256" key="1">
    <source>
        <dbReference type="ARBA" id="ARBA00009477"/>
    </source>
</evidence>
<dbReference type="Gene3D" id="2.40.420.20">
    <property type="match status" value="1"/>
</dbReference>
<dbReference type="InterPro" id="IPR058625">
    <property type="entry name" value="MdtA-like_BSH"/>
</dbReference>
<feature type="coiled-coil region" evidence="2">
    <location>
        <begin position="156"/>
        <end position="183"/>
    </location>
</feature>
<dbReference type="RefSeq" id="WP_101345362.1">
    <property type="nucleotide sequence ID" value="NZ_PJAI02000011.1"/>
</dbReference>
<keyword evidence="3" id="KW-0472">Membrane</keyword>